<evidence type="ECO:0000313" key="3">
    <source>
        <dbReference type="Proteomes" id="UP001596045"/>
    </source>
</evidence>
<accession>A0ABW0MD57</accession>
<dbReference type="Pfam" id="PF13723">
    <property type="entry name" value="Ketoacyl-synt_2"/>
    <property type="match status" value="1"/>
</dbReference>
<reference evidence="3" key="1">
    <citation type="journal article" date="2019" name="Int. J. Syst. Evol. Microbiol.">
        <title>The Global Catalogue of Microorganisms (GCM) 10K type strain sequencing project: providing services to taxonomists for standard genome sequencing and annotation.</title>
        <authorList>
            <consortium name="The Broad Institute Genomics Platform"/>
            <consortium name="The Broad Institute Genome Sequencing Center for Infectious Disease"/>
            <person name="Wu L."/>
            <person name="Ma J."/>
        </authorList>
    </citation>
    <scope>NUCLEOTIDE SEQUENCE [LARGE SCALE GENOMIC DNA]</scope>
    <source>
        <strain evidence="3">JCM 17066</strain>
    </source>
</reference>
<dbReference type="EMBL" id="JBHSMT010000023">
    <property type="protein sequence ID" value="MFC5474841.1"/>
    <property type="molecule type" value="Genomic_DNA"/>
</dbReference>
<keyword evidence="3" id="KW-1185">Reference proteome</keyword>
<feature type="domain" description="Beta-ketoacyl synthase-like N-terminal" evidence="1">
    <location>
        <begin position="26"/>
        <end position="246"/>
    </location>
</feature>
<comment type="caution">
    <text evidence="2">The sequence shown here is derived from an EMBL/GenBank/DDBJ whole genome shotgun (WGS) entry which is preliminary data.</text>
</comment>
<dbReference type="InterPro" id="IPR014030">
    <property type="entry name" value="Ketoacyl_synth_N"/>
</dbReference>
<evidence type="ECO:0000259" key="1">
    <source>
        <dbReference type="Pfam" id="PF13723"/>
    </source>
</evidence>
<sequence>MSFRGVRFSIASHAAWAPGLETEAAWQAWAHSPFAIVGSAEPKVAAMPAMLRRRAGFIGKMALEVAYRCLDGRSGVPTVFCSRHGECARSVELLSDLVQESPLSPTSFSLSVHNAAAGLLSIARRDQVSHAALSASHSGVEHAVIEACGLLADGAPEVLLVVYDGLLPEVFQEYQDCDDQPFAWAWLMVPAGNPPQAGAISLTWERCDGDPAAVPRQPAGLEVLAFQLRNDPELVRVVEHRRWHWQHHA</sequence>
<dbReference type="RefSeq" id="WP_378997950.1">
    <property type="nucleotide sequence ID" value="NZ_JBHSMT010000023.1"/>
</dbReference>
<dbReference type="Proteomes" id="UP001596045">
    <property type="component" value="Unassembled WGS sequence"/>
</dbReference>
<name>A0ABW0MD57_9BURK</name>
<organism evidence="2 3">
    <name type="scientific">Paraherbaspirillum soli</name>
    <dbReference type="NCBI Taxonomy" id="631222"/>
    <lineage>
        <taxon>Bacteria</taxon>
        <taxon>Pseudomonadati</taxon>
        <taxon>Pseudomonadota</taxon>
        <taxon>Betaproteobacteria</taxon>
        <taxon>Burkholderiales</taxon>
        <taxon>Oxalobacteraceae</taxon>
        <taxon>Paraherbaspirillum</taxon>
    </lineage>
</organism>
<evidence type="ECO:0000313" key="2">
    <source>
        <dbReference type="EMBL" id="MFC5474841.1"/>
    </source>
</evidence>
<protein>
    <submittedName>
        <fullName evidence="2">Beta-ketoacyl synthase chain length factor</fullName>
    </submittedName>
</protein>
<proteinExistence type="predicted"/>
<gene>
    <name evidence="2" type="ORF">ACFPM8_12840</name>
</gene>